<dbReference type="Gene3D" id="1.10.340.30">
    <property type="entry name" value="Hypothetical protein, domain 2"/>
    <property type="match status" value="1"/>
</dbReference>
<dbReference type="InterPro" id="IPR011257">
    <property type="entry name" value="DNA_glycosylase"/>
</dbReference>
<dbReference type="OMA" id="WRQVTPD"/>
<dbReference type="GO" id="GO:0003824">
    <property type="term" value="F:catalytic activity"/>
    <property type="evidence" value="ECO:0007669"/>
    <property type="project" value="InterPro"/>
</dbReference>
<dbReference type="InterPro" id="IPR045138">
    <property type="entry name" value="MeCP2/MBD4"/>
</dbReference>
<evidence type="ECO:0000313" key="4">
    <source>
        <dbReference type="Proteomes" id="UP000009022"/>
    </source>
</evidence>
<feature type="non-terminal residue" evidence="3">
    <location>
        <position position="1"/>
    </location>
</feature>
<dbReference type="eggNOG" id="KOG4161">
    <property type="taxonomic scope" value="Eukaryota"/>
</dbReference>
<keyword evidence="2" id="KW-0539">Nucleus</keyword>
<keyword evidence="4" id="KW-1185">Reference proteome</keyword>
<dbReference type="PANTHER" id="PTHR15074">
    <property type="entry name" value="METHYL-CPG-BINDING PROTEIN"/>
    <property type="match status" value="1"/>
</dbReference>
<dbReference type="GO" id="GO:0003677">
    <property type="term" value="F:DNA binding"/>
    <property type="evidence" value="ECO:0007669"/>
    <property type="project" value="InterPro"/>
</dbReference>
<dbReference type="OrthoDB" id="10265068at2759"/>
<dbReference type="STRING" id="10228.B3RUP2"/>
<evidence type="ECO:0000256" key="1">
    <source>
        <dbReference type="ARBA" id="ARBA00004123"/>
    </source>
</evidence>
<evidence type="ECO:0000313" key="3">
    <source>
        <dbReference type="EMBL" id="EDV25358.1"/>
    </source>
</evidence>
<organism evidence="3 4">
    <name type="scientific">Trichoplax adhaerens</name>
    <name type="common">Trichoplax reptans</name>
    <dbReference type="NCBI Taxonomy" id="10228"/>
    <lineage>
        <taxon>Eukaryota</taxon>
        <taxon>Metazoa</taxon>
        <taxon>Placozoa</taxon>
        <taxon>Uniplacotomia</taxon>
        <taxon>Trichoplacea</taxon>
        <taxon>Trichoplacidae</taxon>
        <taxon>Trichoplax</taxon>
    </lineage>
</organism>
<reference evidence="3 4" key="1">
    <citation type="journal article" date="2008" name="Nature">
        <title>The Trichoplax genome and the nature of placozoans.</title>
        <authorList>
            <person name="Srivastava M."/>
            <person name="Begovic E."/>
            <person name="Chapman J."/>
            <person name="Putnam N.H."/>
            <person name="Hellsten U."/>
            <person name="Kawashima T."/>
            <person name="Kuo A."/>
            <person name="Mitros T."/>
            <person name="Salamov A."/>
            <person name="Carpenter M.L."/>
            <person name="Signorovitch A.Y."/>
            <person name="Moreno M.A."/>
            <person name="Kamm K."/>
            <person name="Grimwood J."/>
            <person name="Schmutz J."/>
            <person name="Shapiro H."/>
            <person name="Grigoriev I.V."/>
            <person name="Buss L.W."/>
            <person name="Schierwater B."/>
            <person name="Dellaporta S.L."/>
            <person name="Rokhsar D.S."/>
        </authorList>
    </citation>
    <scope>NUCLEOTIDE SEQUENCE [LARGE SCALE GENOMIC DNA]</scope>
    <source>
        <strain evidence="3 4">Grell-BS-1999</strain>
    </source>
</reference>
<dbReference type="KEGG" id="tad:TRIADDRAFT_5883"/>
<dbReference type="GO" id="GO:0005634">
    <property type="term" value="C:nucleus"/>
    <property type="evidence" value="ECO:0007669"/>
    <property type="project" value="UniProtKB-SubCell"/>
</dbReference>
<dbReference type="SUPFAM" id="SSF48150">
    <property type="entry name" value="DNA-glycosylase"/>
    <property type="match status" value="1"/>
</dbReference>
<gene>
    <name evidence="3" type="ORF">TRIADDRAFT_5883</name>
</gene>
<dbReference type="RefSeq" id="XP_002111391.1">
    <property type="nucleotide sequence ID" value="XM_002111355.1"/>
</dbReference>
<dbReference type="Proteomes" id="UP000009022">
    <property type="component" value="Unassembled WGS sequence"/>
</dbReference>
<comment type="subcellular location">
    <subcellularLocation>
        <location evidence="1">Nucleus</location>
    </subcellularLocation>
</comment>
<accession>B3RUP2</accession>
<dbReference type="AlphaFoldDB" id="B3RUP2"/>
<evidence type="ECO:0008006" key="5">
    <source>
        <dbReference type="Google" id="ProtNLM"/>
    </source>
</evidence>
<dbReference type="GO" id="GO:0006281">
    <property type="term" value="P:DNA repair"/>
    <property type="evidence" value="ECO:0007669"/>
    <property type="project" value="InterPro"/>
</dbReference>
<dbReference type="EMBL" id="DS985244">
    <property type="protein sequence ID" value="EDV25358.1"/>
    <property type="molecule type" value="Genomic_DNA"/>
</dbReference>
<dbReference type="PhylomeDB" id="B3RUP2"/>
<name>B3RUP2_TRIAD</name>
<evidence type="ECO:0000256" key="2">
    <source>
        <dbReference type="ARBA" id="ARBA00023242"/>
    </source>
</evidence>
<feature type="non-terminal residue" evidence="3">
    <location>
        <position position="146"/>
    </location>
</feature>
<proteinExistence type="predicted"/>
<dbReference type="InParanoid" id="B3RUP2"/>
<dbReference type="CTD" id="6753103"/>
<dbReference type="GeneID" id="6753103"/>
<protein>
    <recommendedName>
        <fullName evidence="5">HhH-GPD domain-containing protein</fullName>
    </recommendedName>
</protein>
<dbReference type="HOGENOM" id="CLU_144368_0_0_1"/>
<sequence length="146" mass="17640">PRHIKGPKWIPPKSPYNLIQEKLFDNPWKLLISTLLLHNITEKKAIPLLWKFFGHYPTPEIASNANWKEMAENFSALDMQHDRAKIIIKFSDEYIKKDWCYPCELFGIGKYGNDSYRIFCVNEWKKVFPRDYNLVRYHKWLCQKYK</sequence>
<dbReference type="PANTHER" id="PTHR15074:SF0">
    <property type="entry name" value="METHYL-CPG-BINDING DOMAIN PROTEIN 4-LIKE PROTEIN"/>
    <property type="match status" value="1"/>
</dbReference>
<dbReference type="FunFam" id="1.10.340.30:FF:000007">
    <property type="entry name" value="Methyl-CpG-binding domain protein 4"/>
    <property type="match status" value="1"/>
</dbReference>